<accession>A0A5A9XJQ1</accession>
<proteinExistence type="inferred from homology"/>
<keyword evidence="5 6" id="KW-0472">Membrane</keyword>
<feature type="transmembrane region" description="Helical" evidence="6">
    <location>
        <begin position="216"/>
        <end position="233"/>
    </location>
</feature>
<dbReference type="Proteomes" id="UP000324298">
    <property type="component" value="Unassembled WGS sequence"/>
</dbReference>
<keyword evidence="8" id="KW-1185">Reference proteome</keyword>
<evidence type="ECO:0000256" key="6">
    <source>
        <dbReference type="SAM" id="Phobius"/>
    </source>
</evidence>
<evidence type="ECO:0000256" key="4">
    <source>
        <dbReference type="ARBA" id="ARBA00022989"/>
    </source>
</evidence>
<feature type="transmembrane region" description="Helical" evidence="6">
    <location>
        <begin position="29"/>
        <end position="50"/>
    </location>
</feature>
<dbReference type="GO" id="GO:0016020">
    <property type="term" value="C:membrane"/>
    <property type="evidence" value="ECO:0007669"/>
    <property type="project" value="UniProtKB-SubCell"/>
</dbReference>
<evidence type="ECO:0000256" key="1">
    <source>
        <dbReference type="ARBA" id="ARBA00004141"/>
    </source>
</evidence>
<feature type="transmembrane region" description="Helical" evidence="6">
    <location>
        <begin position="150"/>
        <end position="176"/>
    </location>
</feature>
<evidence type="ECO:0000313" key="7">
    <source>
        <dbReference type="EMBL" id="KAA0892319.1"/>
    </source>
</evidence>
<sequence>MNKSTKLLLATALSLAALAAVILYFSSSVFLQLFIAFALAYMLNPAVIFLERKGVGRIPSILVVFTTALVICVGIAVFFVVSLGSEFSNMQLNLPAYAQHLYEITPAAVKSYLGVETPDKLSLRLNDVLTQAKGVAPDIAKPLLNFLREAFSSTVALILALLGYFIIPVYLFYLLADLPRLKAFVQSFVPERHHRAYNAKLGEIDRVLGGFIRGQLSVCAILAVLYSIGLYFIGIDLAIAIGTLAGITFIIPYVGTIIGICLSVAMALLKFHDILHPLLCLGWFGLVQTLEGTVITPKVVGDTVGLHPLVAIIALLIGGQMFGLMGMLLAVPVTAVLQVFLRSLAAWYRESDFYRGQ</sequence>
<dbReference type="EMBL" id="SRSD01000004">
    <property type="protein sequence ID" value="KAA0892319.1"/>
    <property type="molecule type" value="Genomic_DNA"/>
</dbReference>
<feature type="transmembrane region" description="Helical" evidence="6">
    <location>
        <begin position="274"/>
        <end position="290"/>
    </location>
</feature>
<dbReference type="Pfam" id="PF01594">
    <property type="entry name" value="AI-2E_transport"/>
    <property type="match status" value="1"/>
</dbReference>
<evidence type="ECO:0000256" key="5">
    <source>
        <dbReference type="ARBA" id="ARBA00023136"/>
    </source>
</evidence>
<keyword evidence="3 6" id="KW-0812">Transmembrane</keyword>
<dbReference type="PANTHER" id="PTHR21716">
    <property type="entry name" value="TRANSMEMBRANE PROTEIN"/>
    <property type="match status" value="1"/>
</dbReference>
<comment type="similarity">
    <text evidence="2">Belongs to the autoinducer-2 exporter (AI-2E) (TC 2.A.86) family.</text>
</comment>
<comment type="subcellular location">
    <subcellularLocation>
        <location evidence="1">Membrane</location>
        <topology evidence="1">Multi-pass membrane protein</topology>
    </subcellularLocation>
</comment>
<evidence type="ECO:0000313" key="8">
    <source>
        <dbReference type="Proteomes" id="UP000324298"/>
    </source>
</evidence>
<dbReference type="InterPro" id="IPR002549">
    <property type="entry name" value="AI-2E-like"/>
</dbReference>
<gene>
    <name evidence="7" type="ORF">ET418_07990</name>
</gene>
<keyword evidence="4 6" id="KW-1133">Transmembrane helix</keyword>
<organism evidence="7 8">
    <name type="scientific">Oryzomonas rubra</name>
    <dbReference type="NCBI Taxonomy" id="2509454"/>
    <lineage>
        <taxon>Bacteria</taxon>
        <taxon>Pseudomonadati</taxon>
        <taxon>Thermodesulfobacteriota</taxon>
        <taxon>Desulfuromonadia</taxon>
        <taxon>Geobacterales</taxon>
        <taxon>Geobacteraceae</taxon>
        <taxon>Oryzomonas</taxon>
    </lineage>
</organism>
<feature type="transmembrane region" description="Helical" evidence="6">
    <location>
        <begin position="62"/>
        <end position="84"/>
    </location>
</feature>
<dbReference type="AlphaFoldDB" id="A0A5A9XJQ1"/>
<feature type="transmembrane region" description="Helical" evidence="6">
    <location>
        <begin position="239"/>
        <end position="262"/>
    </location>
</feature>
<feature type="transmembrane region" description="Helical" evidence="6">
    <location>
        <begin position="310"/>
        <end position="341"/>
    </location>
</feature>
<evidence type="ECO:0000256" key="3">
    <source>
        <dbReference type="ARBA" id="ARBA00022692"/>
    </source>
</evidence>
<dbReference type="PANTHER" id="PTHR21716:SF64">
    <property type="entry name" value="AI-2 TRANSPORT PROTEIN TQSA"/>
    <property type="match status" value="1"/>
</dbReference>
<dbReference type="GO" id="GO:0055085">
    <property type="term" value="P:transmembrane transport"/>
    <property type="evidence" value="ECO:0007669"/>
    <property type="project" value="TreeGrafter"/>
</dbReference>
<dbReference type="OrthoDB" id="5792512at2"/>
<protein>
    <submittedName>
        <fullName evidence="7">AI-2E family transporter</fullName>
    </submittedName>
</protein>
<reference evidence="7 8" key="1">
    <citation type="submission" date="2019-04" db="EMBL/GenBank/DDBJ databases">
        <title>Geobacter ruber sp. nov., ferric-reducing bacteria isolated from paddy soil.</title>
        <authorList>
            <person name="Xu Z."/>
            <person name="Masuda Y."/>
            <person name="Itoh H."/>
            <person name="Senoo K."/>
        </authorList>
    </citation>
    <scope>NUCLEOTIDE SEQUENCE [LARGE SCALE GENOMIC DNA]</scope>
    <source>
        <strain evidence="7 8">Red88</strain>
    </source>
</reference>
<comment type="caution">
    <text evidence="7">The sequence shown here is derived from an EMBL/GenBank/DDBJ whole genome shotgun (WGS) entry which is preliminary data.</text>
</comment>
<evidence type="ECO:0000256" key="2">
    <source>
        <dbReference type="ARBA" id="ARBA00009773"/>
    </source>
</evidence>
<name>A0A5A9XJQ1_9BACT</name>